<feature type="transmembrane region" description="Helical" evidence="1">
    <location>
        <begin position="141"/>
        <end position="166"/>
    </location>
</feature>
<reference evidence="2 3" key="1">
    <citation type="journal article" date="2016" name="Front. Microbiol.">
        <title>Comprehensive Phylogenetic Analysis of Bovine Non-aureus Staphylococci Species Based on Whole-Genome Sequencing.</title>
        <authorList>
            <person name="Naushad S."/>
            <person name="Barkema H.W."/>
            <person name="Luby C."/>
            <person name="Condas L.A."/>
            <person name="Nobrega D.B."/>
            <person name="Carson D.A."/>
            <person name="De Buck J."/>
        </authorList>
    </citation>
    <scope>NUCLEOTIDE SEQUENCE [LARGE SCALE GENOMIC DNA]</scope>
    <source>
        <strain evidence="2 3">SNUC 2993</strain>
    </source>
</reference>
<dbReference type="EMBL" id="PZEV01000002">
    <property type="protein sequence ID" value="PTI52537.1"/>
    <property type="molecule type" value="Genomic_DNA"/>
</dbReference>
<keyword evidence="1" id="KW-0472">Membrane</keyword>
<evidence type="ECO:0000313" key="2">
    <source>
        <dbReference type="EMBL" id="PTI52537.1"/>
    </source>
</evidence>
<dbReference type="Pfam" id="PF22564">
    <property type="entry name" value="HAAS"/>
    <property type="match status" value="1"/>
</dbReference>
<keyword evidence="1" id="KW-0812">Transmembrane</keyword>
<feature type="transmembrane region" description="Helical" evidence="1">
    <location>
        <begin position="78"/>
        <end position="98"/>
    </location>
</feature>
<evidence type="ECO:0008006" key="4">
    <source>
        <dbReference type="Google" id="ProtNLM"/>
    </source>
</evidence>
<accession>A0A2T4Q3L1</accession>
<gene>
    <name evidence="2" type="ORF">BU085_01175</name>
</gene>
<protein>
    <recommendedName>
        <fullName evidence="4">DUF1700 domain-containing protein</fullName>
    </recommendedName>
</protein>
<comment type="caution">
    <text evidence="2">The sequence shown here is derived from an EMBL/GenBank/DDBJ whole genome shotgun (WGS) entry which is preliminary data.</text>
</comment>
<dbReference type="STRING" id="1194526.A284_02795"/>
<feature type="transmembrane region" description="Helical" evidence="1">
    <location>
        <begin position="104"/>
        <end position="129"/>
    </location>
</feature>
<organism evidence="2 3">
    <name type="scientific">Staphylococcus warneri</name>
    <dbReference type="NCBI Taxonomy" id="1292"/>
    <lineage>
        <taxon>Bacteria</taxon>
        <taxon>Bacillati</taxon>
        <taxon>Bacillota</taxon>
        <taxon>Bacilli</taxon>
        <taxon>Bacillales</taxon>
        <taxon>Staphylococcaceae</taxon>
        <taxon>Staphylococcus</taxon>
    </lineage>
</organism>
<dbReference type="RefSeq" id="WP_107532654.1">
    <property type="nucleotide sequence ID" value="NZ_PZEV01000002.1"/>
</dbReference>
<sequence length="186" mass="21106">MNKDTYLKQLISHLKHMDKDEKKDIYNEYETHFVSGKNEGKSEEEIAKHLGNPKMIAKELNASLAIDKVNEKKNAKNILSAILAVMGLGLLNFFIVLVPAFFLFMFLLTLVVFTITLLSAPVFLIIKYITEGVNSIILYDVYMSGFMFGAGLMLLTISILLCHWILKLTIMYLKWNISIVKGSVHS</sequence>
<evidence type="ECO:0000313" key="3">
    <source>
        <dbReference type="Proteomes" id="UP000240717"/>
    </source>
</evidence>
<evidence type="ECO:0000256" key="1">
    <source>
        <dbReference type="SAM" id="Phobius"/>
    </source>
</evidence>
<keyword evidence="1" id="KW-1133">Transmembrane helix</keyword>
<dbReference type="AlphaFoldDB" id="A0A2T4Q3L1"/>
<proteinExistence type="predicted"/>
<name>A0A2T4Q3L1_STAWA</name>
<dbReference type="Proteomes" id="UP000240717">
    <property type="component" value="Unassembled WGS sequence"/>
</dbReference>